<evidence type="ECO:0000256" key="1">
    <source>
        <dbReference type="SAM" id="MobiDB-lite"/>
    </source>
</evidence>
<feature type="compositionally biased region" description="Basic and acidic residues" evidence="1">
    <location>
        <begin position="102"/>
        <end position="111"/>
    </location>
</feature>
<evidence type="ECO:0000313" key="3">
    <source>
        <dbReference type="Proteomes" id="UP000076858"/>
    </source>
</evidence>
<gene>
    <name evidence="2" type="ORF">APZ42_030000</name>
</gene>
<proteinExistence type="predicted"/>
<dbReference type="EMBL" id="LRGB01002692">
    <property type="protein sequence ID" value="KZS06524.1"/>
    <property type="molecule type" value="Genomic_DNA"/>
</dbReference>
<keyword evidence="3" id="KW-1185">Reference proteome</keyword>
<organism evidence="2 3">
    <name type="scientific">Daphnia magna</name>
    <dbReference type="NCBI Taxonomy" id="35525"/>
    <lineage>
        <taxon>Eukaryota</taxon>
        <taxon>Metazoa</taxon>
        <taxon>Ecdysozoa</taxon>
        <taxon>Arthropoda</taxon>
        <taxon>Crustacea</taxon>
        <taxon>Branchiopoda</taxon>
        <taxon>Diplostraca</taxon>
        <taxon>Cladocera</taxon>
        <taxon>Anomopoda</taxon>
        <taxon>Daphniidae</taxon>
        <taxon>Daphnia</taxon>
    </lineage>
</organism>
<protein>
    <submittedName>
        <fullName evidence="2">Uncharacterized protein</fullName>
    </submittedName>
</protein>
<evidence type="ECO:0000313" key="2">
    <source>
        <dbReference type="EMBL" id="KZS06524.1"/>
    </source>
</evidence>
<dbReference type="OrthoDB" id="6380429at2759"/>
<dbReference type="Proteomes" id="UP000076858">
    <property type="component" value="Unassembled WGS sequence"/>
</dbReference>
<name>A0A162D3U8_9CRUS</name>
<feature type="compositionally biased region" description="Acidic residues" evidence="1">
    <location>
        <begin position="112"/>
        <end position="133"/>
    </location>
</feature>
<dbReference type="AlphaFoldDB" id="A0A162D3U8"/>
<accession>A0A162D3U8</accession>
<sequence>MSGPRDLYGWHRHQRMDPRAVGYRITEQDARDLANRSRNWDGQPFDRDYHFDYPDQFYQRNNSVDRPRGRESERASCAKIPVDYRNEEEAYVRFRKLRDLDEREKRERRQEEDEEEGEYLELEDYTEEEELDDGGSKLVDRPWLPKERSPKTPAVVSKSKGKTLKPTGVVAVASSSKEANDSIAISKKFELEFEDPAFSIELPRLDGFVLRHAKDKDRVKAVNASEEALIQTQLKIMDVAPSLFDSYTKKCFLGEGETVMQAKNTVQAVLQQ</sequence>
<feature type="compositionally biased region" description="Basic and acidic residues" evidence="1">
    <location>
        <begin position="134"/>
        <end position="150"/>
    </location>
</feature>
<reference evidence="2 3" key="1">
    <citation type="submission" date="2016-03" db="EMBL/GenBank/DDBJ databases">
        <title>EvidentialGene: Evidence-directed Construction of Genes on Genomes.</title>
        <authorList>
            <person name="Gilbert D.G."/>
            <person name="Choi J.-H."/>
            <person name="Mockaitis K."/>
            <person name="Colbourne J."/>
            <person name="Pfrender M."/>
        </authorList>
    </citation>
    <scope>NUCLEOTIDE SEQUENCE [LARGE SCALE GENOMIC DNA]</scope>
    <source>
        <strain evidence="2 3">Xinb3</strain>
        <tissue evidence="2">Complete organism</tissue>
    </source>
</reference>
<feature type="region of interest" description="Disordered" evidence="1">
    <location>
        <begin position="102"/>
        <end position="160"/>
    </location>
</feature>
<comment type="caution">
    <text evidence="2">The sequence shown here is derived from an EMBL/GenBank/DDBJ whole genome shotgun (WGS) entry which is preliminary data.</text>
</comment>